<protein>
    <submittedName>
        <fullName evidence="2">Conserved protein containing a Zn-ribbon-like motif, possibly RNA-binding</fullName>
    </submittedName>
</protein>
<dbReference type="PANTHER" id="PTHR35525">
    <property type="entry name" value="BLL6575 PROTEIN"/>
    <property type="match status" value="1"/>
</dbReference>
<evidence type="ECO:0000313" key="3">
    <source>
        <dbReference type="Proteomes" id="UP000198582"/>
    </source>
</evidence>
<dbReference type="AlphaFoldDB" id="A0A1H8TDK2"/>
<dbReference type="InterPro" id="IPR023286">
    <property type="entry name" value="ABATE_dom_sf"/>
</dbReference>
<dbReference type="Proteomes" id="UP000198582">
    <property type="component" value="Unassembled WGS sequence"/>
</dbReference>
<dbReference type="Pfam" id="PF07336">
    <property type="entry name" value="ABATE"/>
    <property type="match status" value="1"/>
</dbReference>
<evidence type="ECO:0000313" key="2">
    <source>
        <dbReference type="EMBL" id="SEO89179.1"/>
    </source>
</evidence>
<dbReference type="EMBL" id="FOEF01000002">
    <property type="protein sequence ID" value="SEO89179.1"/>
    <property type="molecule type" value="Genomic_DNA"/>
</dbReference>
<dbReference type="STRING" id="394193.SAMN04489732_102569"/>
<dbReference type="InterPro" id="IPR010852">
    <property type="entry name" value="ABATE"/>
</dbReference>
<organism evidence="2 3">
    <name type="scientific">Amycolatopsis saalfeldensis</name>
    <dbReference type="NCBI Taxonomy" id="394193"/>
    <lineage>
        <taxon>Bacteria</taxon>
        <taxon>Bacillati</taxon>
        <taxon>Actinomycetota</taxon>
        <taxon>Actinomycetes</taxon>
        <taxon>Pseudonocardiales</taxon>
        <taxon>Pseudonocardiaceae</taxon>
        <taxon>Amycolatopsis</taxon>
    </lineage>
</organism>
<proteinExistence type="predicted"/>
<dbReference type="SUPFAM" id="SSF160904">
    <property type="entry name" value="Jann2411-like"/>
    <property type="match status" value="1"/>
</dbReference>
<accession>A0A1H8TDK2</accession>
<name>A0A1H8TDK2_9PSEU</name>
<dbReference type="InterPro" id="IPR021005">
    <property type="entry name" value="Znf_CGNR"/>
</dbReference>
<dbReference type="Pfam" id="PF11706">
    <property type="entry name" value="zf-CGNR"/>
    <property type="match status" value="1"/>
</dbReference>
<dbReference type="Gene3D" id="1.10.3300.10">
    <property type="entry name" value="Jann2411-like domain"/>
    <property type="match status" value="1"/>
</dbReference>
<sequence length="175" mass="19210">MERPLLGEPLGLDLLNTTWIDRSGPADLLSDIGGMRIWLEQNDLDLPVTAAARAALVTARKAIRAHTMASEAESGPARDGLNTVLAWGRHRPVLGPSGPETVADVAEPDRRAGWLAAVDYLELLAADPSRVRHCAHPECVLYFYDTSPKRSRRWCSMATCGNRAKAARHYARSRD</sequence>
<dbReference type="OrthoDB" id="3211108at2"/>
<gene>
    <name evidence="2" type="ORF">SAMN04489732_102569</name>
</gene>
<dbReference type="RefSeq" id="WP_091614284.1">
    <property type="nucleotide sequence ID" value="NZ_FOEF01000002.1"/>
</dbReference>
<reference evidence="2 3" key="1">
    <citation type="submission" date="2016-10" db="EMBL/GenBank/DDBJ databases">
        <authorList>
            <person name="de Groot N.N."/>
        </authorList>
    </citation>
    <scope>NUCLEOTIDE SEQUENCE [LARGE SCALE GENOMIC DNA]</scope>
    <source>
        <strain evidence="2 3">DSM 44993</strain>
    </source>
</reference>
<feature type="domain" description="Zinc finger CGNR" evidence="1">
    <location>
        <begin position="130"/>
        <end position="172"/>
    </location>
</feature>
<dbReference type="PANTHER" id="PTHR35525:SF3">
    <property type="entry name" value="BLL6575 PROTEIN"/>
    <property type="match status" value="1"/>
</dbReference>
<keyword evidence="3" id="KW-1185">Reference proteome</keyword>
<evidence type="ECO:0000259" key="1">
    <source>
        <dbReference type="Pfam" id="PF11706"/>
    </source>
</evidence>